<proteinExistence type="inferred from homology"/>
<evidence type="ECO:0000256" key="6">
    <source>
        <dbReference type="ARBA" id="ARBA00022692"/>
    </source>
</evidence>
<dbReference type="Gene3D" id="3.80.10.10">
    <property type="entry name" value="Ribonuclease Inhibitor"/>
    <property type="match status" value="1"/>
</dbReference>
<keyword evidence="8" id="KW-1133">Transmembrane helix</keyword>
<sequence>MLDLSSNDLTGKIPVAFENLHFLSTFNVSNNDLEGPIPTGGQFGTFQNSSFLGNPKLCGFMIGRRCDSADVPLVSTGGRNKKAILAIAFGVIMVPQGKVNENKLTFSDIVKATNNFNKENIIGFPFLFI</sequence>
<keyword evidence="11" id="KW-0325">Glycoprotein</keyword>
<keyword evidence="4" id="KW-1003">Cell membrane</keyword>
<evidence type="ECO:0000256" key="3">
    <source>
        <dbReference type="ARBA" id="ARBA00009592"/>
    </source>
</evidence>
<organism evidence="13 14">
    <name type="scientific">Zea mays</name>
    <name type="common">Maize</name>
    <dbReference type="NCBI Taxonomy" id="4577"/>
    <lineage>
        <taxon>Eukaryota</taxon>
        <taxon>Viridiplantae</taxon>
        <taxon>Streptophyta</taxon>
        <taxon>Embryophyta</taxon>
        <taxon>Tracheophyta</taxon>
        <taxon>Spermatophyta</taxon>
        <taxon>Magnoliopsida</taxon>
        <taxon>Liliopsida</taxon>
        <taxon>Poales</taxon>
        <taxon>Poaceae</taxon>
        <taxon>PACMAD clade</taxon>
        <taxon>Panicoideae</taxon>
        <taxon>Andropogonodae</taxon>
        <taxon>Andropogoneae</taxon>
        <taxon>Tripsacinae</taxon>
        <taxon>Zea</taxon>
    </lineage>
</organism>
<dbReference type="InParanoid" id="A0A804NTN1"/>
<dbReference type="InterPro" id="IPR032675">
    <property type="entry name" value="LRR_dom_sf"/>
</dbReference>
<protein>
    <submittedName>
        <fullName evidence="13">Uncharacterized protein</fullName>
    </submittedName>
</protein>
<comment type="similarity">
    <text evidence="3">Belongs to the RLP family.</text>
</comment>
<evidence type="ECO:0000256" key="10">
    <source>
        <dbReference type="ARBA" id="ARBA00023170"/>
    </source>
</evidence>
<evidence type="ECO:0000256" key="2">
    <source>
        <dbReference type="ARBA" id="ARBA00004479"/>
    </source>
</evidence>
<evidence type="ECO:0000256" key="12">
    <source>
        <dbReference type="ARBA" id="ARBA00037847"/>
    </source>
</evidence>
<keyword evidence="5" id="KW-0433">Leucine-rich repeat</keyword>
<keyword evidence="7" id="KW-0677">Repeat</keyword>
<evidence type="ECO:0000313" key="14">
    <source>
        <dbReference type="Proteomes" id="UP000007305"/>
    </source>
</evidence>
<evidence type="ECO:0000256" key="9">
    <source>
        <dbReference type="ARBA" id="ARBA00023136"/>
    </source>
</evidence>
<keyword evidence="10" id="KW-0675">Receptor</keyword>
<dbReference type="PANTHER" id="PTHR27004:SF470">
    <property type="entry name" value="RECEPTOR-LIKE PROTEIN 43"/>
    <property type="match status" value="1"/>
</dbReference>
<reference evidence="13" key="3">
    <citation type="submission" date="2021-05" db="UniProtKB">
        <authorList>
            <consortium name="EnsemblPlants"/>
        </authorList>
    </citation>
    <scope>IDENTIFICATION</scope>
    <source>
        <strain evidence="13">cv. B73</strain>
    </source>
</reference>
<evidence type="ECO:0000313" key="13">
    <source>
        <dbReference type="EnsemblPlants" id="Zm00001eb185380_P001"/>
    </source>
</evidence>
<dbReference type="EnsemblPlants" id="Zm00001eb185380_T001">
    <property type="protein sequence ID" value="Zm00001eb185380_P001"/>
    <property type="gene ID" value="Zm00001eb185380"/>
</dbReference>
<evidence type="ECO:0000256" key="11">
    <source>
        <dbReference type="ARBA" id="ARBA00023180"/>
    </source>
</evidence>
<evidence type="ECO:0000256" key="7">
    <source>
        <dbReference type="ARBA" id="ARBA00022737"/>
    </source>
</evidence>
<name>A0A804NTN1_MAIZE</name>
<dbReference type="Gramene" id="Zm00001eb185380_T001">
    <property type="protein sequence ID" value="Zm00001eb185380_P001"/>
    <property type="gene ID" value="Zm00001eb185380"/>
</dbReference>
<keyword evidence="14" id="KW-1185">Reference proteome</keyword>
<dbReference type="PANTHER" id="PTHR27004">
    <property type="entry name" value="RECEPTOR-LIKE PROTEIN 12 ISOFORM X1"/>
    <property type="match status" value="1"/>
</dbReference>
<evidence type="ECO:0000256" key="1">
    <source>
        <dbReference type="ARBA" id="ARBA00004236"/>
    </source>
</evidence>
<evidence type="ECO:0000256" key="5">
    <source>
        <dbReference type="ARBA" id="ARBA00022614"/>
    </source>
</evidence>
<evidence type="ECO:0000256" key="8">
    <source>
        <dbReference type="ARBA" id="ARBA00022989"/>
    </source>
</evidence>
<keyword evidence="9" id="KW-0472">Membrane</keyword>
<reference evidence="13" key="2">
    <citation type="submission" date="2019-07" db="EMBL/GenBank/DDBJ databases">
        <authorList>
            <person name="Seetharam A."/>
            <person name="Woodhouse M."/>
            <person name="Cannon E."/>
        </authorList>
    </citation>
    <scope>NUCLEOTIDE SEQUENCE [LARGE SCALE GENOMIC DNA]</scope>
    <source>
        <strain evidence="13">cv. B73</strain>
    </source>
</reference>
<dbReference type="InterPro" id="IPR001611">
    <property type="entry name" value="Leu-rich_rpt"/>
</dbReference>
<evidence type="ECO:0000256" key="4">
    <source>
        <dbReference type="ARBA" id="ARBA00022475"/>
    </source>
</evidence>
<dbReference type="AlphaFoldDB" id="A0A804NTN1"/>
<dbReference type="Pfam" id="PF00560">
    <property type="entry name" value="LRR_1"/>
    <property type="match status" value="1"/>
</dbReference>
<reference evidence="14" key="1">
    <citation type="journal article" date="2009" name="Science">
        <title>The B73 maize genome: complexity, diversity, and dynamics.</title>
        <authorList>
            <person name="Schnable P.S."/>
            <person name="Ware D."/>
            <person name="Fulton R.S."/>
            <person name="Stein J.C."/>
            <person name="Wei F."/>
            <person name="Pasternak S."/>
            <person name="Liang C."/>
            <person name="Zhang J."/>
            <person name="Fulton L."/>
            <person name="Graves T.A."/>
            <person name="Minx P."/>
            <person name="Reily A.D."/>
            <person name="Courtney L."/>
            <person name="Kruchowski S.S."/>
            <person name="Tomlinson C."/>
            <person name="Strong C."/>
            <person name="Delehaunty K."/>
            <person name="Fronick C."/>
            <person name="Courtney B."/>
            <person name="Rock S.M."/>
            <person name="Belter E."/>
            <person name="Du F."/>
            <person name="Kim K."/>
            <person name="Abbott R.M."/>
            <person name="Cotton M."/>
            <person name="Levy A."/>
            <person name="Marchetto P."/>
            <person name="Ochoa K."/>
            <person name="Jackson S.M."/>
            <person name="Gillam B."/>
            <person name="Chen W."/>
            <person name="Yan L."/>
            <person name="Higginbotham J."/>
            <person name="Cardenas M."/>
            <person name="Waligorski J."/>
            <person name="Applebaum E."/>
            <person name="Phelps L."/>
            <person name="Falcone J."/>
            <person name="Kanchi K."/>
            <person name="Thane T."/>
            <person name="Scimone A."/>
            <person name="Thane N."/>
            <person name="Henke J."/>
            <person name="Wang T."/>
            <person name="Ruppert J."/>
            <person name="Shah N."/>
            <person name="Rotter K."/>
            <person name="Hodges J."/>
            <person name="Ingenthron E."/>
            <person name="Cordes M."/>
            <person name="Kohlberg S."/>
            <person name="Sgro J."/>
            <person name="Delgado B."/>
            <person name="Mead K."/>
            <person name="Chinwalla A."/>
            <person name="Leonard S."/>
            <person name="Crouse K."/>
            <person name="Collura K."/>
            <person name="Kudrna D."/>
            <person name="Currie J."/>
            <person name="He R."/>
            <person name="Angelova A."/>
            <person name="Rajasekar S."/>
            <person name="Mueller T."/>
            <person name="Lomeli R."/>
            <person name="Scara G."/>
            <person name="Ko A."/>
            <person name="Delaney K."/>
            <person name="Wissotski M."/>
            <person name="Lopez G."/>
            <person name="Campos D."/>
            <person name="Braidotti M."/>
            <person name="Ashley E."/>
            <person name="Golser W."/>
            <person name="Kim H."/>
            <person name="Lee S."/>
            <person name="Lin J."/>
            <person name="Dujmic Z."/>
            <person name="Kim W."/>
            <person name="Talag J."/>
            <person name="Zuccolo A."/>
            <person name="Fan C."/>
            <person name="Sebastian A."/>
            <person name="Kramer M."/>
            <person name="Spiegel L."/>
            <person name="Nascimento L."/>
            <person name="Zutavern T."/>
            <person name="Miller B."/>
            <person name="Ambroise C."/>
            <person name="Muller S."/>
            <person name="Spooner W."/>
            <person name="Narechania A."/>
            <person name="Ren L."/>
            <person name="Wei S."/>
            <person name="Kumari S."/>
            <person name="Faga B."/>
            <person name="Levy M.J."/>
            <person name="McMahan L."/>
            <person name="Van Buren P."/>
            <person name="Vaughn M.W."/>
            <person name="Ying K."/>
            <person name="Yeh C.-T."/>
            <person name="Emrich S.J."/>
            <person name="Jia Y."/>
            <person name="Kalyanaraman A."/>
            <person name="Hsia A.-P."/>
            <person name="Barbazuk W.B."/>
            <person name="Baucom R.S."/>
            <person name="Brutnell T.P."/>
            <person name="Carpita N.C."/>
            <person name="Chaparro C."/>
            <person name="Chia J.-M."/>
            <person name="Deragon J.-M."/>
            <person name="Estill J.C."/>
            <person name="Fu Y."/>
            <person name="Jeddeloh J.A."/>
            <person name="Han Y."/>
            <person name="Lee H."/>
            <person name="Li P."/>
            <person name="Lisch D.R."/>
            <person name="Liu S."/>
            <person name="Liu Z."/>
            <person name="Nagel D.H."/>
            <person name="McCann M.C."/>
            <person name="SanMiguel P."/>
            <person name="Myers A.M."/>
            <person name="Nettleton D."/>
            <person name="Nguyen J."/>
            <person name="Penning B.W."/>
            <person name="Ponnala L."/>
            <person name="Schneider K.L."/>
            <person name="Schwartz D.C."/>
            <person name="Sharma A."/>
            <person name="Soderlund C."/>
            <person name="Springer N.M."/>
            <person name="Sun Q."/>
            <person name="Wang H."/>
            <person name="Waterman M."/>
            <person name="Westerman R."/>
            <person name="Wolfgruber T.K."/>
            <person name="Yang L."/>
            <person name="Yu Y."/>
            <person name="Zhang L."/>
            <person name="Zhou S."/>
            <person name="Zhu Q."/>
            <person name="Bennetzen J.L."/>
            <person name="Dawe R.K."/>
            <person name="Jiang J."/>
            <person name="Jiang N."/>
            <person name="Presting G.G."/>
            <person name="Wessler S.R."/>
            <person name="Aluru S."/>
            <person name="Martienssen R.A."/>
            <person name="Clifton S.W."/>
            <person name="McCombie W.R."/>
            <person name="Wing R.A."/>
            <person name="Wilson R.K."/>
        </authorList>
    </citation>
    <scope>NUCLEOTIDE SEQUENCE [LARGE SCALE GENOMIC DNA]</scope>
    <source>
        <strain evidence="14">cv. B73</strain>
    </source>
</reference>
<comment type="subcellular location">
    <subcellularLocation>
        <location evidence="1">Cell membrane</location>
    </subcellularLocation>
    <subcellularLocation>
        <location evidence="12">Endomembrane system</location>
        <topology evidence="12">Single-pass membrane protein</topology>
    </subcellularLocation>
    <subcellularLocation>
        <location evidence="2">Membrane</location>
        <topology evidence="2">Single-pass type I membrane protein</topology>
    </subcellularLocation>
</comment>
<keyword evidence="6" id="KW-0812">Transmembrane</keyword>
<dbReference type="GO" id="GO:0005886">
    <property type="term" value="C:plasma membrane"/>
    <property type="evidence" value="ECO:0007669"/>
    <property type="project" value="UniProtKB-SubCell"/>
</dbReference>
<dbReference type="SUPFAM" id="SSF52058">
    <property type="entry name" value="L domain-like"/>
    <property type="match status" value="1"/>
</dbReference>
<accession>A0A804NTN1</accession>
<dbReference type="Proteomes" id="UP000007305">
    <property type="component" value="Chromosome 4"/>
</dbReference>